<keyword evidence="1" id="KW-0328">Glycosyltransferase</keyword>
<dbReference type="EMBL" id="MH651182">
    <property type="protein sequence ID" value="AXQ64417.1"/>
    <property type="molecule type" value="Genomic_DNA"/>
</dbReference>
<keyword evidence="1" id="KW-0808">Transferase</keyword>
<dbReference type="KEGG" id="vg:70080513"/>
<sequence>MIRQAPPFEPLPTPRAEDGKRIYLYDKPHYVDEGTQPTFVSESAKFCLEGVEFDTVVGIGVSGAVALPPAAMATGTRMLVLRKPGVSAHSTAHTGSLGRSWVFVDDFIGGGTTFKGVREQVDLLAAECGFTSRFAGAFLYGYWPSIAQIHNGAADHRAPTFLDAEAFYDRYPMLAPMPDDKPLWSDAC</sequence>
<dbReference type="Proteomes" id="UP000261731">
    <property type="component" value="Segment"/>
</dbReference>
<gene>
    <name evidence="1" type="primary">48</name>
    <name evidence="1" type="ORF">SEA_NEVILLE_48</name>
</gene>
<dbReference type="InterPro" id="IPR029057">
    <property type="entry name" value="PRTase-like"/>
</dbReference>
<proteinExistence type="predicted"/>
<accession>A0A385E0H6</accession>
<dbReference type="CDD" id="cd06223">
    <property type="entry name" value="PRTases_typeI"/>
    <property type="match status" value="1"/>
</dbReference>
<dbReference type="InterPro" id="IPR000836">
    <property type="entry name" value="PRTase_dom"/>
</dbReference>
<dbReference type="GO" id="GO:0016757">
    <property type="term" value="F:glycosyltransferase activity"/>
    <property type="evidence" value="ECO:0007669"/>
    <property type="project" value="UniProtKB-KW"/>
</dbReference>
<dbReference type="SUPFAM" id="SSF53271">
    <property type="entry name" value="PRTase-like"/>
    <property type="match status" value="1"/>
</dbReference>
<evidence type="ECO:0000313" key="2">
    <source>
        <dbReference type="Proteomes" id="UP000261731"/>
    </source>
</evidence>
<keyword evidence="2" id="KW-1185">Reference proteome</keyword>
<reference evidence="1 2" key="1">
    <citation type="submission" date="2018-07" db="EMBL/GenBank/DDBJ databases">
        <authorList>
            <person name="Bragdon E."/>
            <person name="Orellana H."/>
            <person name="Sterchele H."/>
            <person name="Molloy S.D."/>
            <person name="Garlena R.A."/>
            <person name="Russell D.A."/>
            <person name="Pope W.H."/>
            <person name="Jacobs-Sera D."/>
            <person name="Hatfull G.F."/>
        </authorList>
    </citation>
    <scope>NUCLEOTIDE SEQUENCE [LARGE SCALE GENOMIC DNA]</scope>
</reference>
<dbReference type="GeneID" id="70080513"/>
<protein>
    <submittedName>
        <fullName evidence="1">Phosphoribosyltransferase</fullName>
    </submittedName>
</protein>
<dbReference type="RefSeq" id="YP_010245904.1">
    <property type="nucleotide sequence ID" value="NC_060131.1"/>
</dbReference>
<evidence type="ECO:0000313" key="1">
    <source>
        <dbReference type="EMBL" id="AXQ64417.1"/>
    </source>
</evidence>
<organism evidence="1 2">
    <name type="scientific">Gordonia phage Neville</name>
    <dbReference type="NCBI Taxonomy" id="2301693"/>
    <lineage>
        <taxon>Viruses</taxon>
        <taxon>Duplodnaviria</taxon>
        <taxon>Heunggongvirae</taxon>
        <taxon>Uroviricota</taxon>
        <taxon>Caudoviricetes</taxon>
        <taxon>Deeyouvirinae</taxon>
        <taxon>Nevillevirus</taxon>
        <taxon>Nevillevirus neville</taxon>
    </lineage>
</organism>
<name>A0A385E0H6_9CAUD</name>